<accession>A0A0L0P846</accession>
<comment type="caution">
    <text evidence="1">The sequence shown here is derived from an EMBL/GenBank/DDBJ whole genome shotgun (WGS) entry which is preliminary data.</text>
</comment>
<organism evidence="1 2">
    <name type="scientific">Candidozyma auris</name>
    <name type="common">Yeast</name>
    <name type="synonym">Candida auris</name>
    <dbReference type="NCBI Taxonomy" id="498019"/>
    <lineage>
        <taxon>Eukaryota</taxon>
        <taxon>Fungi</taxon>
        <taxon>Dikarya</taxon>
        <taxon>Ascomycota</taxon>
        <taxon>Saccharomycotina</taxon>
        <taxon>Pichiomycetes</taxon>
        <taxon>Metschnikowiaceae</taxon>
        <taxon>Candidozyma</taxon>
    </lineage>
</organism>
<protein>
    <submittedName>
        <fullName evidence="1">Uncharacterized protein</fullName>
    </submittedName>
</protein>
<dbReference type="AlphaFoldDB" id="A0A0L0P846"/>
<dbReference type="EMBL" id="LGST01000003">
    <property type="protein sequence ID" value="KNE02517.1"/>
    <property type="molecule type" value="Genomic_DNA"/>
</dbReference>
<dbReference type="Proteomes" id="UP000037122">
    <property type="component" value="Unassembled WGS sequence"/>
</dbReference>
<reference evidence="2" key="1">
    <citation type="journal article" date="2015" name="BMC Genomics">
        <title>Draft genome of a commonly misdiagnosed multidrug resistant pathogen Candida auris.</title>
        <authorList>
            <person name="Chatterjee S."/>
            <person name="Alampalli S.V."/>
            <person name="Nageshan R.K."/>
            <person name="Chettiar S.T."/>
            <person name="Joshi S."/>
            <person name="Tatu U.S."/>
        </authorList>
    </citation>
    <scope>NUCLEOTIDE SEQUENCE [LARGE SCALE GENOMIC DNA]</scope>
    <source>
        <strain evidence="2">6684</strain>
    </source>
</reference>
<dbReference type="VEuPathDB" id="FungiDB:QG37_00325"/>
<evidence type="ECO:0000313" key="1">
    <source>
        <dbReference type="EMBL" id="KNE02517.1"/>
    </source>
</evidence>
<proteinExistence type="predicted"/>
<sequence>MLQGLKGLTTKKILSILCCETPRTYCIEGKGSEVLQILQYEAYFTMTEIDRLKGNTWIRRVTTHESRVIEVHL</sequence>
<name>A0A0L0P846_CANAR</name>
<gene>
    <name evidence="1" type="ORF">QG37_00325</name>
</gene>
<evidence type="ECO:0000313" key="2">
    <source>
        <dbReference type="Proteomes" id="UP000037122"/>
    </source>
</evidence>